<keyword evidence="6" id="KW-0630">Potassium</keyword>
<feature type="transmembrane region" description="Helical" evidence="11">
    <location>
        <begin position="6"/>
        <end position="22"/>
    </location>
</feature>
<dbReference type="Gene3D" id="1.20.1530.20">
    <property type="match status" value="2"/>
</dbReference>
<comment type="caution">
    <text evidence="13">The sequence shown here is derived from an EMBL/GenBank/DDBJ whole genome shotgun (WGS) entry which is preliminary data.</text>
</comment>
<dbReference type="Pfam" id="PF00999">
    <property type="entry name" value="Na_H_Exchanger"/>
    <property type="match status" value="1"/>
</dbReference>
<dbReference type="EMBL" id="LFTY01000002">
    <property type="protein sequence ID" value="KMW56475.1"/>
    <property type="molecule type" value="Genomic_DNA"/>
</dbReference>
<dbReference type="PANTHER" id="PTHR46157">
    <property type="entry name" value="K(+) EFFLUX ANTIPORTER 3, CHLOROPLASTIC"/>
    <property type="match status" value="1"/>
</dbReference>
<dbReference type="PRINTS" id="PR00335">
    <property type="entry name" value="KUPTAKETRKA"/>
</dbReference>
<evidence type="ECO:0000256" key="6">
    <source>
        <dbReference type="ARBA" id="ARBA00022958"/>
    </source>
</evidence>
<feature type="region of interest" description="Disordered" evidence="10">
    <location>
        <begin position="191"/>
        <end position="219"/>
    </location>
</feature>
<evidence type="ECO:0000256" key="2">
    <source>
        <dbReference type="ARBA" id="ARBA00022448"/>
    </source>
</evidence>
<feature type="transmembrane region" description="Helical" evidence="11">
    <location>
        <begin position="149"/>
        <end position="168"/>
    </location>
</feature>
<dbReference type="Pfam" id="PF02254">
    <property type="entry name" value="TrkA_N"/>
    <property type="match status" value="1"/>
</dbReference>
<dbReference type="GO" id="GO:0012505">
    <property type="term" value="C:endomembrane system"/>
    <property type="evidence" value="ECO:0007669"/>
    <property type="project" value="UniProtKB-SubCell"/>
</dbReference>
<feature type="transmembrane region" description="Helical" evidence="11">
    <location>
        <begin position="53"/>
        <end position="72"/>
    </location>
</feature>
<feature type="transmembrane region" description="Helical" evidence="11">
    <location>
        <begin position="342"/>
        <end position="365"/>
    </location>
</feature>
<keyword evidence="14" id="KW-1185">Reference proteome</keyword>
<accession>A0A0J9E160</accession>
<dbReference type="PANTHER" id="PTHR46157:SF4">
    <property type="entry name" value="K(+) EFFLUX ANTIPORTER 3, CHLOROPLASTIC"/>
    <property type="match status" value="1"/>
</dbReference>
<dbReference type="InterPro" id="IPR006036">
    <property type="entry name" value="K_uptake_TrkA"/>
</dbReference>
<dbReference type="Proteomes" id="UP000037178">
    <property type="component" value="Unassembled WGS sequence"/>
</dbReference>
<keyword evidence="9 11" id="KW-0472">Membrane</keyword>
<dbReference type="SUPFAM" id="SSF51735">
    <property type="entry name" value="NAD(P)-binding Rossmann-fold domains"/>
    <property type="match status" value="1"/>
</dbReference>
<dbReference type="InterPro" id="IPR003148">
    <property type="entry name" value="RCK_N"/>
</dbReference>
<dbReference type="InterPro" id="IPR036291">
    <property type="entry name" value="NAD(P)-bd_dom_sf"/>
</dbReference>
<dbReference type="FunFam" id="3.40.50.720:FF:000036">
    <property type="entry name" value="Glutathione-regulated potassium-efflux system protein KefB"/>
    <property type="match status" value="1"/>
</dbReference>
<evidence type="ECO:0000256" key="4">
    <source>
        <dbReference type="ARBA" id="ARBA00022538"/>
    </source>
</evidence>
<feature type="transmembrane region" description="Helical" evidence="11">
    <location>
        <begin position="228"/>
        <end position="247"/>
    </location>
</feature>
<dbReference type="STRING" id="1675527.AIOL_001429"/>
<feature type="transmembrane region" description="Helical" evidence="11">
    <location>
        <begin position="268"/>
        <end position="296"/>
    </location>
</feature>
<evidence type="ECO:0000256" key="8">
    <source>
        <dbReference type="ARBA" id="ARBA00023065"/>
    </source>
</evidence>
<feature type="transmembrane region" description="Helical" evidence="11">
    <location>
        <begin position="405"/>
        <end position="423"/>
    </location>
</feature>
<feature type="compositionally biased region" description="Basic and acidic residues" evidence="10">
    <location>
        <begin position="191"/>
        <end position="213"/>
    </location>
</feature>
<reference evidence="13 14" key="1">
    <citation type="submission" date="2015-06" db="EMBL/GenBank/DDBJ databases">
        <title>Draft genome sequence of an Alphaproteobacteria species associated to the Mediterranean sponge Oscarella lobularis.</title>
        <authorList>
            <person name="Jourda C."/>
            <person name="Santini S."/>
            <person name="Claverie J.-M."/>
        </authorList>
    </citation>
    <scope>NUCLEOTIDE SEQUENCE [LARGE SCALE GENOMIC DNA]</scope>
    <source>
        <strain evidence="13">IGS</strain>
    </source>
</reference>
<feature type="region of interest" description="Disordered" evidence="10">
    <location>
        <begin position="642"/>
        <end position="668"/>
    </location>
</feature>
<keyword evidence="7 11" id="KW-1133">Transmembrane helix</keyword>
<dbReference type="PROSITE" id="PS51201">
    <property type="entry name" value="RCK_N"/>
    <property type="match status" value="1"/>
</dbReference>
<dbReference type="GO" id="GO:1902600">
    <property type="term" value="P:proton transmembrane transport"/>
    <property type="evidence" value="ECO:0007669"/>
    <property type="project" value="InterPro"/>
</dbReference>
<gene>
    <name evidence="13" type="ORF">AIOL_001429</name>
</gene>
<evidence type="ECO:0000256" key="9">
    <source>
        <dbReference type="ARBA" id="ARBA00023136"/>
    </source>
</evidence>
<evidence type="ECO:0000256" key="11">
    <source>
        <dbReference type="SAM" id="Phobius"/>
    </source>
</evidence>
<dbReference type="Gene3D" id="3.40.50.720">
    <property type="entry name" value="NAD(P)-binding Rossmann-like Domain"/>
    <property type="match status" value="1"/>
</dbReference>
<feature type="transmembrane region" description="Helical" evidence="11">
    <location>
        <begin position="316"/>
        <end position="335"/>
    </location>
</feature>
<keyword evidence="8" id="KW-0406">Ion transport</keyword>
<dbReference type="InterPro" id="IPR006153">
    <property type="entry name" value="Cation/H_exchanger_TM"/>
</dbReference>
<dbReference type="GO" id="GO:0015079">
    <property type="term" value="F:potassium ion transmembrane transporter activity"/>
    <property type="evidence" value="ECO:0007669"/>
    <property type="project" value="InterPro"/>
</dbReference>
<evidence type="ECO:0000256" key="10">
    <source>
        <dbReference type="SAM" id="MobiDB-lite"/>
    </source>
</evidence>
<feature type="transmembrane region" description="Helical" evidence="11">
    <location>
        <begin position="112"/>
        <end position="129"/>
    </location>
</feature>
<comment type="subcellular location">
    <subcellularLocation>
        <location evidence="1">Endomembrane system</location>
        <topology evidence="1">Multi-pass membrane protein</topology>
    </subcellularLocation>
</comment>
<proteinExistence type="predicted"/>
<keyword evidence="3" id="KW-0050">Antiport</keyword>
<feature type="domain" description="RCK N-terminal" evidence="12">
    <location>
        <begin position="445"/>
        <end position="569"/>
    </location>
</feature>
<feature type="transmembrane region" description="Helical" evidence="11">
    <location>
        <begin position="371"/>
        <end position="393"/>
    </location>
</feature>
<dbReference type="GO" id="GO:0015297">
    <property type="term" value="F:antiporter activity"/>
    <property type="evidence" value="ECO:0007669"/>
    <property type="project" value="UniProtKB-KW"/>
</dbReference>
<name>A0A0J9E160_9RHOB</name>
<evidence type="ECO:0000256" key="5">
    <source>
        <dbReference type="ARBA" id="ARBA00022692"/>
    </source>
</evidence>
<dbReference type="GO" id="GO:0005886">
    <property type="term" value="C:plasma membrane"/>
    <property type="evidence" value="ECO:0007669"/>
    <property type="project" value="InterPro"/>
</dbReference>
<dbReference type="InterPro" id="IPR038770">
    <property type="entry name" value="Na+/solute_symporter_sf"/>
</dbReference>
<organism evidence="13 14">
    <name type="scientific">Candidatus Rhodobacter oscarellae</name>
    <dbReference type="NCBI Taxonomy" id="1675527"/>
    <lineage>
        <taxon>Bacteria</taxon>
        <taxon>Pseudomonadati</taxon>
        <taxon>Pseudomonadota</taxon>
        <taxon>Alphaproteobacteria</taxon>
        <taxon>Rhodobacterales</taxon>
        <taxon>Rhodobacter group</taxon>
        <taxon>Rhodobacter</taxon>
    </lineage>
</organism>
<keyword evidence="4" id="KW-0633">Potassium transport</keyword>
<dbReference type="OrthoDB" id="9781411at2"/>
<dbReference type="PATRIC" id="fig|1675527.3.peg.1515"/>
<evidence type="ECO:0000256" key="3">
    <source>
        <dbReference type="ARBA" id="ARBA00022449"/>
    </source>
</evidence>
<evidence type="ECO:0000256" key="7">
    <source>
        <dbReference type="ARBA" id="ARBA00022989"/>
    </source>
</evidence>
<dbReference type="RefSeq" id="WP_049642363.1">
    <property type="nucleotide sequence ID" value="NZ_LFTY01000002.1"/>
</dbReference>
<feature type="transmembrane region" description="Helical" evidence="11">
    <location>
        <begin position="29"/>
        <end position="47"/>
    </location>
</feature>
<evidence type="ECO:0000256" key="1">
    <source>
        <dbReference type="ARBA" id="ARBA00004127"/>
    </source>
</evidence>
<keyword evidence="2" id="KW-0813">Transport</keyword>
<evidence type="ECO:0000313" key="14">
    <source>
        <dbReference type="Proteomes" id="UP000037178"/>
    </source>
</evidence>
<sequence length="668" mass="71962">MDFLSLAFIFLIAGVVAVPIASKFGLGSVLGYLIAGIAIAPVLNAAGVDVISLQHFAEFGVVMMLFLVGLELEPKLLWQMRNKLLGLGGLQVCGTAVIVMGVAMLFGLEWTISLAIGLIFALSSTAIVLQTLNEKGLMKSDGGQSSFSVLLFQDIAVIPMLALIPLLAMPDLMEQYAAPAPVEIHAEEGHGTEEAAHQDAHGGGHDAHDDGHHGPSGPTWIETLPGGLRALVTIAAIAAVIVGGSFLTRPIFRFIALAKLRELFTATALMMVIGIALLMSLVGLSPALGTFLAGVVLANSEYRHELESDIDPFKGLLLGLFFMTVGAGIDFQLLFGNFAVILALTLGLIALKAGVLLALSFVFKIEGADRWLFALGLAQAGEFGFVLLSFTTANNVVPPVIADQLLLIVALSMLLTPALFIAYERLILPRYTGAEEREADVVDDEAPIIIAGVGRFGGVVNRMLLGAGYKTVVLDHSSEQLDAMRAFDVKAFYGDASRPDLLHAAGLHEAKLLVVAIDDREQANAIVHHVSQNHPHVHIIARAVDRHQVYELYAAGCRNIIRDTFDSAVRAGRSAYEALGVHPFQAQRMARGFEDHDRYMLRDLAQLYRSDIPQTENPEYIQRAMELRDEMDEALRNGTSAFHARVDRGWSPPGTKDVDAEEAQAKES</sequence>
<dbReference type="AlphaFoldDB" id="A0A0J9E160"/>
<feature type="transmembrane region" description="Helical" evidence="11">
    <location>
        <begin position="84"/>
        <end position="106"/>
    </location>
</feature>
<keyword evidence="5 11" id="KW-0812">Transmembrane</keyword>
<evidence type="ECO:0000259" key="12">
    <source>
        <dbReference type="PROSITE" id="PS51201"/>
    </source>
</evidence>
<evidence type="ECO:0000313" key="13">
    <source>
        <dbReference type="EMBL" id="KMW56475.1"/>
    </source>
</evidence>
<protein>
    <submittedName>
        <fullName evidence="13">Putative Glutathione-regulated potassium-efflux system protein KefB</fullName>
    </submittedName>
</protein>